<dbReference type="SUPFAM" id="SSF141673">
    <property type="entry name" value="MOSC N-terminal domain-like"/>
    <property type="match status" value="1"/>
</dbReference>
<evidence type="ECO:0000313" key="3">
    <source>
        <dbReference type="Proteomes" id="UP001437256"/>
    </source>
</evidence>
<protein>
    <recommendedName>
        <fullName evidence="1">Molybdenum cofactor sulfurase middle domain-containing protein</fullName>
    </recommendedName>
</protein>
<organism evidence="2 3">
    <name type="scientific">Marasmius tenuissimus</name>
    <dbReference type="NCBI Taxonomy" id="585030"/>
    <lineage>
        <taxon>Eukaryota</taxon>
        <taxon>Fungi</taxon>
        <taxon>Dikarya</taxon>
        <taxon>Basidiomycota</taxon>
        <taxon>Agaricomycotina</taxon>
        <taxon>Agaricomycetes</taxon>
        <taxon>Agaricomycetidae</taxon>
        <taxon>Agaricales</taxon>
        <taxon>Marasmiineae</taxon>
        <taxon>Marasmiaceae</taxon>
        <taxon>Marasmius</taxon>
    </lineage>
</organism>
<evidence type="ECO:0000259" key="1">
    <source>
        <dbReference type="Pfam" id="PF03476"/>
    </source>
</evidence>
<gene>
    <name evidence="2" type="ORF">AAF712_004489</name>
</gene>
<dbReference type="EMBL" id="JBBXMP010000018">
    <property type="protein sequence ID" value="KAL0068411.1"/>
    <property type="molecule type" value="Genomic_DNA"/>
</dbReference>
<evidence type="ECO:0000313" key="2">
    <source>
        <dbReference type="EMBL" id="KAL0068411.1"/>
    </source>
</evidence>
<dbReference type="InterPro" id="IPR005303">
    <property type="entry name" value="MOCOS_middle"/>
</dbReference>
<dbReference type="Pfam" id="PF03476">
    <property type="entry name" value="MOSC_N"/>
    <property type="match status" value="1"/>
</dbReference>
<comment type="caution">
    <text evidence="2">The sequence shown here is derived from an EMBL/GenBank/DDBJ whole genome shotgun (WGS) entry which is preliminary data.</text>
</comment>
<feature type="domain" description="Molybdenum cofactor sulfurase middle" evidence="1">
    <location>
        <begin position="92"/>
        <end position="144"/>
    </location>
</feature>
<dbReference type="Proteomes" id="UP001437256">
    <property type="component" value="Unassembled WGS sequence"/>
</dbReference>
<keyword evidence="3" id="KW-1185">Reference proteome</keyword>
<proteinExistence type="predicted"/>
<sequence length="177" mass="19941">MSFLPSEPTVAKWLHSCEEILEGETFPKVAVGCVSVVLLAFWMSNAFGSKSKKIGSEQKILERGKEKQETGIIENVFRHDVKVSKLLVHPIKFDRKWAVIEADNHRVITAREFPKMVLISPTVREDAQSPYGGFLEISFPEDSGCRSVSVPLRPDGELLKTWETYGSSYCLEPSHMN</sequence>
<reference evidence="2 3" key="1">
    <citation type="submission" date="2024-05" db="EMBL/GenBank/DDBJ databases">
        <title>A draft genome resource for the thread blight pathogen Marasmius tenuissimus strain MS-2.</title>
        <authorList>
            <person name="Yulfo-Soto G.E."/>
            <person name="Baruah I.K."/>
            <person name="Amoako-Attah I."/>
            <person name="Bukari Y."/>
            <person name="Meinhardt L.W."/>
            <person name="Bailey B.A."/>
            <person name="Cohen S.P."/>
        </authorList>
    </citation>
    <scope>NUCLEOTIDE SEQUENCE [LARGE SCALE GENOMIC DNA]</scope>
    <source>
        <strain evidence="2 3">MS-2</strain>
    </source>
</reference>
<name>A0ABR3A3E5_9AGAR</name>
<accession>A0ABR3A3E5</accession>